<proteinExistence type="predicted"/>
<dbReference type="EMBL" id="JAVRJZ010000001">
    <property type="protein sequence ID" value="KAK2727041.1"/>
    <property type="molecule type" value="Genomic_DNA"/>
</dbReference>
<organism evidence="1 2">
    <name type="scientific">Artemia franciscana</name>
    <name type="common">Brine shrimp</name>
    <name type="synonym">Artemia sanfranciscana</name>
    <dbReference type="NCBI Taxonomy" id="6661"/>
    <lineage>
        <taxon>Eukaryota</taxon>
        <taxon>Metazoa</taxon>
        <taxon>Ecdysozoa</taxon>
        <taxon>Arthropoda</taxon>
        <taxon>Crustacea</taxon>
        <taxon>Branchiopoda</taxon>
        <taxon>Anostraca</taxon>
        <taxon>Artemiidae</taxon>
        <taxon>Artemia</taxon>
    </lineage>
</organism>
<dbReference type="AlphaFoldDB" id="A0AA88IHL8"/>
<keyword evidence="2" id="KW-1185">Reference proteome</keyword>
<sequence>MSARAIREATGKDLLNRFLPDGSFAKCKFATVADETSWNELVETESWLSTGSRNVITGIYNLHLYHKGKLELLLKSRDYGLLARLTALSPTLKVKELDVA</sequence>
<name>A0AA88IHL8_ARTSF</name>
<reference evidence="1" key="1">
    <citation type="submission" date="2023-07" db="EMBL/GenBank/DDBJ databases">
        <title>Chromosome-level genome assembly of Artemia franciscana.</title>
        <authorList>
            <person name="Jo E."/>
        </authorList>
    </citation>
    <scope>NUCLEOTIDE SEQUENCE</scope>
    <source>
        <tissue evidence="1">Whole body</tissue>
    </source>
</reference>
<dbReference type="Proteomes" id="UP001187531">
    <property type="component" value="Unassembled WGS sequence"/>
</dbReference>
<comment type="caution">
    <text evidence="1">The sequence shown here is derived from an EMBL/GenBank/DDBJ whole genome shotgun (WGS) entry which is preliminary data.</text>
</comment>
<evidence type="ECO:0000313" key="1">
    <source>
        <dbReference type="EMBL" id="KAK2727041.1"/>
    </source>
</evidence>
<accession>A0AA88IHL8</accession>
<dbReference type="Gene3D" id="3.30.470.110">
    <property type="match status" value="1"/>
</dbReference>
<gene>
    <name evidence="1" type="ORF">QYM36_007782</name>
</gene>
<evidence type="ECO:0000313" key="2">
    <source>
        <dbReference type="Proteomes" id="UP001187531"/>
    </source>
</evidence>
<protein>
    <submittedName>
        <fullName evidence="1">Uncharacterized protein</fullName>
    </submittedName>
</protein>